<evidence type="ECO:0000313" key="1">
    <source>
        <dbReference type="EMBL" id="QLY79189.1"/>
    </source>
</evidence>
<gene>
    <name evidence="1" type="ORF">HZF06_19240</name>
</gene>
<dbReference type="Proteomes" id="UP000512286">
    <property type="component" value="Chromosome"/>
</dbReference>
<protein>
    <submittedName>
        <fullName evidence="1">Uncharacterized protein</fullName>
    </submittedName>
</protein>
<dbReference type="EMBL" id="CP059378">
    <property type="protein sequence ID" value="QLY79189.1"/>
    <property type="molecule type" value="Genomic_DNA"/>
</dbReference>
<organism evidence="1 2">
    <name type="scientific">Clostridium intestinale</name>
    <dbReference type="NCBI Taxonomy" id="36845"/>
    <lineage>
        <taxon>Bacteria</taxon>
        <taxon>Bacillati</taxon>
        <taxon>Bacillota</taxon>
        <taxon>Clostridia</taxon>
        <taxon>Eubacteriales</taxon>
        <taxon>Clostridiaceae</taxon>
        <taxon>Clostridium</taxon>
    </lineage>
</organism>
<dbReference type="KEGG" id="cint:HZF06_19240"/>
<sequence>MGFKVKGLDKLQKDLDKMAKSAQQLEKNNSVPLTDLFNGSFMARYTEFKSFDEFLESGNFQVNSQSDFDAIPDEDMDIHVKASTHFSKWEDMFSKATEIYITKKLGL</sequence>
<dbReference type="RefSeq" id="WP_181601405.1">
    <property type="nucleotide sequence ID" value="NZ_CP059378.1"/>
</dbReference>
<evidence type="ECO:0000313" key="2">
    <source>
        <dbReference type="Proteomes" id="UP000512286"/>
    </source>
</evidence>
<accession>A0A7D6VQ85</accession>
<reference evidence="1 2" key="1">
    <citation type="submission" date="2020-07" db="EMBL/GenBank/DDBJ databases">
        <title>Electron transfer.</title>
        <authorList>
            <person name="Huang L."/>
            <person name="Liu X."/>
            <person name="Zhou S."/>
        </authorList>
    </citation>
    <scope>NUCLEOTIDE SEQUENCE [LARGE SCALE GENOMIC DNA]</scope>
    <source>
        <strain evidence="1 2">Lx1</strain>
    </source>
</reference>
<name>A0A7D6VQ85_9CLOT</name>
<proteinExistence type="predicted"/>
<dbReference type="AlphaFoldDB" id="A0A7D6VQ85"/>